<feature type="region of interest" description="Disordered" evidence="9">
    <location>
        <begin position="386"/>
        <end position="420"/>
    </location>
</feature>
<feature type="repeat" description="WD" evidence="7">
    <location>
        <begin position="640"/>
        <end position="681"/>
    </location>
</feature>
<dbReference type="OMA" id="TIMYMEV"/>
<dbReference type="PROSITE" id="PS00678">
    <property type="entry name" value="WD_REPEATS_1"/>
    <property type="match status" value="2"/>
</dbReference>
<dbReference type="RefSeq" id="XP_004362280.1">
    <property type="nucleotide sequence ID" value="XM_004362223.1"/>
</dbReference>
<evidence type="ECO:0000256" key="1">
    <source>
        <dbReference type="ARBA" id="ARBA00004496"/>
    </source>
</evidence>
<dbReference type="SMART" id="SM01167">
    <property type="entry name" value="DUF1900"/>
    <property type="match status" value="2"/>
</dbReference>
<keyword evidence="5 8" id="KW-0677">Repeat</keyword>
<evidence type="ECO:0000256" key="7">
    <source>
        <dbReference type="PROSITE-ProRule" id="PRU00221"/>
    </source>
</evidence>
<name>F4PJE3_CACFS</name>
<dbReference type="GO" id="GO:0006909">
    <property type="term" value="P:phagocytosis"/>
    <property type="evidence" value="ECO:0007669"/>
    <property type="project" value="EnsemblProtists"/>
</dbReference>
<evidence type="ECO:0000259" key="10">
    <source>
        <dbReference type="SMART" id="SM01166"/>
    </source>
</evidence>
<keyword evidence="6" id="KW-0009">Actin-binding</keyword>
<keyword evidence="4 7" id="KW-0853">WD repeat</keyword>
<feature type="repeat" description="WD" evidence="7">
    <location>
        <begin position="596"/>
        <end position="638"/>
    </location>
</feature>
<comment type="similarity">
    <text evidence="2 8">Belongs to the WD repeat coronin family.</text>
</comment>
<dbReference type="GO" id="GO:0031252">
    <property type="term" value="C:cell leading edge"/>
    <property type="evidence" value="ECO:0007669"/>
    <property type="project" value="EnsemblProtists"/>
</dbReference>
<dbReference type="OrthoDB" id="1850764at2759"/>
<dbReference type="InterPro" id="IPR015048">
    <property type="entry name" value="DUF1899"/>
</dbReference>
<dbReference type="InterPro" id="IPR020472">
    <property type="entry name" value="WD40_PAC1"/>
</dbReference>
<dbReference type="GO" id="GO:0005829">
    <property type="term" value="C:cytosol"/>
    <property type="evidence" value="ECO:0007669"/>
    <property type="project" value="EnsemblProtists"/>
</dbReference>
<feature type="repeat" description="WD" evidence="7">
    <location>
        <begin position="75"/>
        <end position="112"/>
    </location>
</feature>
<dbReference type="InterPro" id="IPR001680">
    <property type="entry name" value="WD40_rpt"/>
</dbReference>
<evidence type="ECO:0000256" key="9">
    <source>
        <dbReference type="SAM" id="MobiDB-lite"/>
    </source>
</evidence>
<keyword evidence="12" id="KW-1185">Reference proteome</keyword>
<dbReference type="Pfam" id="PF16300">
    <property type="entry name" value="WD40_4"/>
    <property type="match status" value="2"/>
</dbReference>
<dbReference type="GO" id="GO:0009617">
    <property type="term" value="P:response to bacterium"/>
    <property type="evidence" value="ECO:0007669"/>
    <property type="project" value="EnsemblProtists"/>
</dbReference>
<dbReference type="GO" id="GO:0001667">
    <property type="term" value="P:ameboidal-type cell migration"/>
    <property type="evidence" value="ECO:0007669"/>
    <property type="project" value="EnsemblProtists"/>
</dbReference>
<dbReference type="Proteomes" id="UP000007797">
    <property type="component" value="Unassembled WGS sequence"/>
</dbReference>
<dbReference type="GeneID" id="14875921"/>
<feature type="compositionally biased region" description="Polar residues" evidence="9">
    <location>
        <begin position="396"/>
        <end position="420"/>
    </location>
</feature>
<evidence type="ECO:0000313" key="12">
    <source>
        <dbReference type="Proteomes" id="UP000007797"/>
    </source>
</evidence>
<keyword evidence="3" id="KW-0963">Cytoplasm</keyword>
<dbReference type="AlphaFoldDB" id="F4PJE3"/>
<reference evidence="12" key="1">
    <citation type="journal article" date="2011" name="Genome Res.">
        <title>Phylogeny-wide analysis of social amoeba genomes highlights ancient origins for complex intercellular communication.</title>
        <authorList>
            <person name="Heidel A.J."/>
            <person name="Lawal H.M."/>
            <person name="Felder M."/>
            <person name="Schilde C."/>
            <person name="Helps N.R."/>
            <person name="Tunggal B."/>
            <person name="Rivero F."/>
            <person name="John U."/>
            <person name="Schleicher M."/>
            <person name="Eichinger L."/>
            <person name="Platzer M."/>
            <person name="Noegel A.A."/>
            <person name="Schaap P."/>
            <person name="Gloeckner G."/>
        </authorList>
    </citation>
    <scope>NUCLEOTIDE SEQUENCE [LARGE SCALE GENOMIC DNA]</scope>
    <source>
        <strain evidence="12">SH3</strain>
    </source>
</reference>
<evidence type="ECO:0000256" key="8">
    <source>
        <dbReference type="RuleBase" id="RU280818"/>
    </source>
</evidence>
<dbReference type="InterPro" id="IPR036322">
    <property type="entry name" value="WD40_repeat_dom_sf"/>
</dbReference>
<evidence type="ECO:0000313" key="11">
    <source>
        <dbReference type="EMBL" id="EGG24429.1"/>
    </source>
</evidence>
<evidence type="ECO:0000256" key="3">
    <source>
        <dbReference type="ARBA" id="ARBA00022490"/>
    </source>
</evidence>
<dbReference type="PANTHER" id="PTHR10856">
    <property type="entry name" value="CORONIN"/>
    <property type="match status" value="1"/>
</dbReference>
<feature type="domain" description="DUF1899" evidence="10">
    <location>
        <begin position="4"/>
        <end position="66"/>
    </location>
</feature>
<dbReference type="Pfam" id="PF00400">
    <property type="entry name" value="WD40"/>
    <property type="match status" value="4"/>
</dbReference>
<dbReference type="KEGG" id="dfa:DFA_06579"/>
<accession>F4PJE3</accession>
<dbReference type="GO" id="GO:0030864">
    <property type="term" value="C:cortical actin cytoskeleton"/>
    <property type="evidence" value="ECO:0007669"/>
    <property type="project" value="EnsemblProtists"/>
</dbReference>
<dbReference type="Gene3D" id="2.130.10.10">
    <property type="entry name" value="YVTN repeat-like/Quinoprotein amine dehydrogenase"/>
    <property type="match status" value="2"/>
</dbReference>
<dbReference type="EMBL" id="GL883007">
    <property type="protein sequence ID" value="EGG24429.1"/>
    <property type="molecule type" value="Genomic_DNA"/>
</dbReference>
<dbReference type="SUPFAM" id="SSF50978">
    <property type="entry name" value="WD40 repeat-like"/>
    <property type="match status" value="2"/>
</dbReference>
<dbReference type="PANTHER" id="PTHR10856:SF20">
    <property type="entry name" value="CORONIN-7"/>
    <property type="match status" value="1"/>
</dbReference>
<gene>
    <name evidence="11" type="primary">corB</name>
    <name evidence="11" type="ORF">DFA_06579</name>
</gene>
<evidence type="ECO:0000256" key="6">
    <source>
        <dbReference type="ARBA" id="ARBA00023203"/>
    </source>
</evidence>
<feature type="repeat" description="WD" evidence="7">
    <location>
        <begin position="123"/>
        <end position="165"/>
    </location>
</feature>
<dbReference type="InterPro" id="IPR019775">
    <property type="entry name" value="WD40_repeat_CS"/>
</dbReference>
<dbReference type="GO" id="GO:0031589">
    <property type="term" value="P:cell-substrate adhesion"/>
    <property type="evidence" value="ECO:0007669"/>
    <property type="project" value="EnsemblProtists"/>
</dbReference>
<dbReference type="GO" id="GO:0120320">
    <property type="term" value="P:lateral pseudopodium retraction"/>
    <property type="evidence" value="ECO:0007669"/>
    <property type="project" value="EnsemblProtists"/>
</dbReference>
<protein>
    <recommendedName>
        <fullName evidence="8">Coronin</fullName>
    </recommendedName>
</protein>
<evidence type="ECO:0000256" key="2">
    <source>
        <dbReference type="ARBA" id="ARBA00009482"/>
    </source>
</evidence>
<dbReference type="PROSITE" id="PS50082">
    <property type="entry name" value="WD_REPEATS_2"/>
    <property type="match status" value="4"/>
</dbReference>
<evidence type="ECO:0000256" key="5">
    <source>
        <dbReference type="ARBA" id="ARBA00022737"/>
    </source>
</evidence>
<evidence type="ECO:0000256" key="4">
    <source>
        <dbReference type="ARBA" id="ARBA00022574"/>
    </source>
</evidence>
<dbReference type="PROSITE" id="PS50294">
    <property type="entry name" value="WD_REPEATS_REGION"/>
    <property type="match status" value="3"/>
</dbReference>
<dbReference type="InterPro" id="IPR015943">
    <property type="entry name" value="WD40/YVTN_repeat-like_dom_sf"/>
</dbReference>
<proteinExistence type="inferred from homology"/>
<dbReference type="SMART" id="SM00320">
    <property type="entry name" value="WD40"/>
    <property type="match status" value="8"/>
</dbReference>
<dbReference type="GO" id="GO:0030835">
    <property type="term" value="P:negative regulation of actin filament depolymerization"/>
    <property type="evidence" value="ECO:0007669"/>
    <property type="project" value="EnsemblProtists"/>
</dbReference>
<organism evidence="11 12">
    <name type="scientific">Cavenderia fasciculata</name>
    <name type="common">Slime mold</name>
    <name type="synonym">Dictyostelium fasciculatum</name>
    <dbReference type="NCBI Taxonomy" id="261658"/>
    <lineage>
        <taxon>Eukaryota</taxon>
        <taxon>Amoebozoa</taxon>
        <taxon>Evosea</taxon>
        <taxon>Eumycetozoa</taxon>
        <taxon>Dictyostelia</taxon>
        <taxon>Acytosteliales</taxon>
        <taxon>Cavenderiaceae</taxon>
        <taxon>Cavenderia</taxon>
    </lineage>
</organism>
<feature type="domain" description="DUF1899" evidence="10">
    <location>
        <begin position="474"/>
        <end position="536"/>
    </location>
</feature>
<dbReference type="PRINTS" id="PR00320">
    <property type="entry name" value="GPROTEINBRPT"/>
</dbReference>
<dbReference type="SMART" id="SM01166">
    <property type="entry name" value="DUF1899"/>
    <property type="match status" value="2"/>
</dbReference>
<sequence length="984" mass="108621">MAFKLNVSKYRHTNGKVDKKELWYPDINTSGSSAASTFIKANTKYIAANWQAGTGTVGIIPLKQFGKRKGEVYTIHAHSNQLTDFEFSPFDQQLLATASEDATVKLWSLPSGLTEPATTRVTLSGHTKAIDSVVFNPVAANVLASGSLDKTVKIWDLESGQERITLDCFDNALTGIAWNYDGTLLATVSKDLKNRVIDVRSKTVVQQGDGHQGVKPARVVWLGNSKYFLTVGFSKMRERQLMVWDSRDVSKSVKSVTLDSSTGIINPVYDQDASLLFIAGTGDSTIRTFDMNTQFTEEPALQELSPVPTDSPAKGICAIPKLALDVMEVEIDRILKITANSIQPITYSMSRKSKTSFAEELFPNTSSQEPALQAQEWFDGETRVPNLVSLDPANRPQVQEDNYNQSTSNNSPYASATSPTTLSSQFDSKLVFADEAPILDSNYVAPDLSNQEPEPEVVSKRPEDNVARTGIVPKVVRTSKYRHIAGTAFPRSQQYTNLKVSGNTSNTCIASNSLYFAVPFVGTGGPLAVIPISQVGRQINNPCIELGAQLLDFDLSQFNPDLVVTGGEDLHIKVWRVPEGGLPKTGKHYTNFEIDLTGHFRRLTSVNFHPTVANALISTGGDFMVKLWDIEQQKEAFSFNDHHTDMITSIDVSRQGDLFLSSSKDKMMRVFDPRSNQLISETLTHTGSKGGKSLWLGTTGNMFSVGFNKSSEREYQLWDSRNLGQPISSGVFDHLAGVITPYYDEDTGVVYLAGKGDGSIRMMEVNDIEPYAHFLTEYSSGSPQMGVSRVSKNECNVRKCEISRFFKVSDSTVEQISINVPRNRMEFFQDDIYPETRSKAPAMTAQEYFSGGLAREPTMVSLCPSDMTPLSQAPAIVKKEREIIKEEVVDDSPSRDQVIHGFLDRVQAQNRGGIVKKAKSEAVPLFVEDEPAVADDECGFDDPEDVLARWGAVLSSTNKKLLEIARSISSEEFETHQSILNFIK</sequence>
<dbReference type="FunFam" id="2.130.10.10:FF:000076">
    <property type="entry name" value="Coronin"/>
    <property type="match status" value="2"/>
</dbReference>
<dbReference type="GO" id="GO:0001891">
    <property type="term" value="C:phagocytic cup"/>
    <property type="evidence" value="ECO:0007669"/>
    <property type="project" value="EnsemblProtists"/>
</dbReference>
<comment type="subcellular location">
    <subcellularLocation>
        <location evidence="1">Cytoplasm</location>
    </subcellularLocation>
</comment>
<dbReference type="GO" id="GO:0030866">
    <property type="term" value="P:cortical actin cytoskeleton organization"/>
    <property type="evidence" value="ECO:0007669"/>
    <property type="project" value="EnsemblProtists"/>
</dbReference>
<dbReference type="GO" id="GO:0051015">
    <property type="term" value="F:actin filament binding"/>
    <property type="evidence" value="ECO:0007669"/>
    <property type="project" value="EnsemblProtists"/>
</dbReference>
<dbReference type="Pfam" id="PF08953">
    <property type="entry name" value="DUF1899"/>
    <property type="match status" value="2"/>
</dbReference>
<dbReference type="InterPro" id="IPR015505">
    <property type="entry name" value="Coronin"/>
</dbReference>